<comment type="similarity">
    <text evidence="1">Belongs to the aspartate/ornithine carbamoyltransferase superfamily. OTCase family.</text>
</comment>
<dbReference type="GO" id="GO:0004585">
    <property type="term" value="F:ornithine carbamoyltransferase activity"/>
    <property type="evidence" value="ECO:0007669"/>
    <property type="project" value="UniProtKB-EC"/>
</dbReference>
<evidence type="ECO:0000256" key="1">
    <source>
        <dbReference type="ARBA" id="ARBA00007805"/>
    </source>
</evidence>
<dbReference type="EC" id="2.1.3.3" evidence="2"/>
<dbReference type="PANTHER" id="PTHR45753">
    <property type="entry name" value="ORNITHINE CARBAMOYLTRANSFERASE, MITOCHONDRIAL"/>
    <property type="match status" value="1"/>
</dbReference>
<dbReference type="GO" id="GO:0042450">
    <property type="term" value="P:L-arginine biosynthetic process via ornithine"/>
    <property type="evidence" value="ECO:0007669"/>
    <property type="project" value="TreeGrafter"/>
</dbReference>
<gene>
    <name evidence="5" type="ORF">RND71_016496</name>
</gene>
<organism evidence="5 6">
    <name type="scientific">Anisodus tanguticus</name>
    <dbReference type="NCBI Taxonomy" id="243964"/>
    <lineage>
        <taxon>Eukaryota</taxon>
        <taxon>Viridiplantae</taxon>
        <taxon>Streptophyta</taxon>
        <taxon>Embryophyta</taxon>
        <taxon>Tracheophyta</taxon>
        <taxon>Spermatophyta</taxon>
        <taxon>Magnoliopsida</taxon>
        <taxon>eudicotyledons</taxon>
        <taxon>Gunneridae</taxon>
        <taxon>Pentapetalae</taxon>
        <taxon>asterids</taxon>
        <taxon>lamiids</taxon>
        <taxon>Solanales</taxon>
        <taxon>Solanaceae</taxon>
        <taxon>Solanoideae</taxon>
        <taxon>Hyoscyameae</taxon>
        <taxon>Anisodus</taxon>
    </lineage>
</organism>
<dbReference type="InterPro" id="IPR006132">
    <property type="entry name" value="Asp/Orn_carbamoyltranf_P-bd"/>
</dbReference>
<accession>A0AAE1VCT7</accession>
<dbReference type="AlphaFoldDB" id="A0AAE1VCT7"/>
<dbReference type="Pfam" id="PF02729">
    <property type="entry name" value="OTCace_N"/>
    <property type="match status" value="1"/>
</dbReference>
<dbReference type="Proteomes" id="UP001291623">
    <property type="component" value="Unassembled WGS sequence"/>
</dbReference>
<dbReference type="PANTHER" id="PTHR45753:SF3">
    <property type="entry name" value="ORNITHINE TRANSCARBAMYLASE, MITOCHONDRIAL"/>
    <property type="match status" value="1"/>
</dbReference>
<dbReference type="Gene3D" id="3.40.50.1370">
    <property type="entry name" value="Aspartate/ornithine carbamoyltransferase"/>
    <property type="match status" value="2"/>
</dbReference>
<dbReference type="PRINTS" id="PR00102">
    <property type="entry name" value="OTCASE"/>
</dbReference>
<dbReference type="InterPro" id="IPR036901">
    <property type="entry name" value="Asp/Orn_carbamoylTrfase_sf"/>
</dbReference>
<name>A0AAE1VCT7_9SOLA</name>
<evidence type="ECO:0000259" key="4">
    <source>
        <dbReference type="Pfam" id="PF02729"/>
    </source>
</evidence>
<evidence type="ECO:0000256" key="3">
    <source>
        <dbReference type="ARBA" id="ARBA00022679"/>
    </source>
</evidence>
<protein>
    <recommendedName>
        <fullName evidence="2">ornithine carbamoyltransferase</fullName>
        <ecNumber evidence="2">2.1.3.3</ecNumber>
    </recommendedName>
</protein>
<dbReference type="InterPro" id="IPR002292">
    <property type="entry name" value="Orn/put_carbamltrans"/>
</dbReference>
<comment type="caution">
    <text evidence="5">The sequence shown here is derived from an EMBL/GenBank/DDBJ whole genome shotgun (WGS) entry which is preliminary data.</text>
</comment>
<dbReference type="GO" id="GO:0019240">
    <property type="term" value="P:citrulline biosynthetic process"/>
    <property type="evidence" value="ECO:0007669"/>
    <property type="project" value="TreeGrafter"/>
</dbReference>
<sequence length="249" mass="27785">MAAIFTHFSSLRSSDATSFSYLSNSAIWSRVLTPFSDHISVNGNANANQDFLHISDFNKSTILNILDRAKEVKALIKSGERTYLPFKGKSMAMIFAKPSMRTRVSFETGFYLLGGHAIYLGPDDIQMGKREETSDIVRVLSRYNGIIMARVFAHQVVYIGDGNNIVHSWLLLASVIPFHFVCVCPKGFEPDQETVKEAQQAGVGKIEITNDPKEAVRGAYVVYSDVWASMGQKEEAAKRRQVFQGFQNS</sequence>
<feature type="domain" description="Aspartate/ornithine carbamoyltransferase carbamoyl-P binding" evidence="4">
    <location>
        <begin position="50"/>
        <end position="156"/>
    </location>
</feature>
<dbReference type="SUPFAM" id="SSF53671">
    <property type="entry name" value="Aspartate/ornithine carbamoyltransferase"/>
    <property type="match status" value="1"/>
</dbReference>
<evidence type="ECO:0000313" key="5">
    <source>
        <dbReference type="EMBL" id="KAK4365138.1"/>
    </source>
</evidence>
<keyword evidence="6" id="KW-1185">Reference proteome</keyword>
<dbReference type="EMBL" id="JAVYJV010000008">
    <property type="protein sequence ID" value="KAK4365138.1"/>
    <property type="molecule type" value="Genomic_DNA"/>
</dbReference>
<keyword evidence="3" id="KW-0808">Transferase</keyword>
<evidence type="ECO:0000256" key="2">
    <source>
        <dbReference type="ARBA" id="ARBA00013007"/>
    </source>
</evidence>
<proteinExistence type="inferred from homology"/>
<reference evidence="5" key="1">
    <citation type="submission" date="2023-12" db="EMBL/GenBank/DDBJ databases">
        <title>Genome assembly of Anisodus tanguticus.</title>
        <authorList>
            <person name="Wang Y.-J."/>
        </authorList>
    </citation>
    <scope>NUCLEOTIDE SEQUENCE</scope>
    <source>
        <strain evidence="5">KB-2021</strain>
        <tissue evidence="5">Leaf</tissue>
    </source>
</reference>
<dbReference type="GO" id="GO:0016597">
    <property type="term" value="F:amino acid binding"/>
    <property type="evidence" value="ECO:0007669"/>
    <property type="project" value="InterPro"/>
</dbReference>
<evidence type="ECO:0000313" key="6">
    <source>
        <dbReference type="Proteomes" id="UP001291623"/>
    </source>
</evidence>